<dbReference type="STRING" id="1380566.A0A179EYB4"/>
<evidence type="ECO:0000259" key="7">
    <source>
        <dbReference type="Pfam" id="PF05699"/>
    </source>
</evidence>
<evidence type="ECO:0000313" key="8">
    <source>
        <dbReference type="EMBL" id="OAQ58171.1"/>
    </source>
</evidence>
<feature type="domain" description="HAT C-terminal dimerisation" evidence="7">
    <location>
        <begin position="656"/>
        <end position="738"/>
    </location>
</feature>
<evidence type="ECO:0000256" key="6">
    <source>
        <dbReference type="SAM" id="MobiDB-lite"/>
    </source>
</evidence>
<dbReference type="GO" id="GO:0008270">
    <property type="term" value="F:zinc ion binding"/>
    <property type="evidence" value="ECO:0007669"/>
    <property type="project" value="UniProtKB-KW"/>
</dbReference>
<dbReference type="PANTHER" id="PTHR46481:SF10">
    <property type="entry name" value="ZINC FINGER BED DOMAIN-CONTAINING PROTEIN 39"/>
    <property type="match status" value="1"/>
</dbReference>
<dbReference type="OrthoDB" id="5020773at2759"/>
<dbReference type="GeneID" id="28854285"/>
<dbReference type="AlphaFoldDB" id="A0A179EYB4"/>
<keyword evidence="4" id="KW-0862">Zinc</keyword>
<gene>
    <name evidence="8" type="ORF">VFPPC_12394</name>
</gene>
<proteinExistence type="predicted"/>
<dbReference type="InterPro" id="IPR012337">
    <property type="entry name" value="RNaseH-like_sf"/>
</dbReference>
<dbReference type="GO" id="GO:0046983">
    <property type="term" value="F:protein dimerization activity"/>
    <property type="evidence" value="ECO:0007669"/>
    <property type="project" value="InterPro"/>
</dbReference>
<keyword evidence="9" id="KW-1185">Reference proteome</keyword>
<dbReference type="RefSeq" id="XP_018136377.1">
    <property type="nucleotide sequence ID" value="XM_018290291.2"/>
</dbReference>
<keyword evidence="5" id="KW-0539">Nucleus</keyword>
<dbReference type="Pfam" id="PF05699">
    <property type="entry name" value="Dimer_Tnp_hAT"/>
    <property type="match status" value="1"/>
</dbReference>
<organism evidence="8 9">
    <name type="scientific">Pochonia chlamydosporia 170</name>
    <dbReference type="NCBI Taxonomy" id="1380566"/>
    <lineage>
        <taxon>Eukaryota</taxon>
        <taxon>Fungi</taxon>
        <taxon>Dikarya</taxon>
        <taxon>Ascomycota</taxon>
        <taxon>Pezizomycotina</taxon>
        <taxon>Sordariomycetes</taxon>
        <taxon>Hypocreomycetidae</taxon>
        <taxon>Hypocreales</taxon>
        <taxon>Clavicipitaceae</taxon>
        <taxon>Pochonia</taxon>
    </lineage>
</organism>
<comment type="subcellular location">
    <subcellularLocation>
        <location evidence="1">Nucleus</location>
    </subcellularLocation>
</comment>
<dbReference type="KEGG" id="pchm:VFPPC_12394"/>
<keyword evidence="3" id="KW-0863">Zinc-finger</keyword>
<dbReference type="Proteomes" id="UP000078397">
    <property type="component" value="Unassembled WGS sequence"/>
</dbReference>
<protein>
    <submittedName>
        <fullName evidence="8">Ribonuclease H-like protein</fullName>
    </submittedName>
</protein>
<evidence type="ECO:0000256" key="2">
    <source>
        <dbReference type="ARBA" id="ARBA00022723"/>
    </source>
</evidence>
<keyword evidence="2" id="KW-0479">Metal-binding</keyword>
<comment type="caution">
    <text evidence="8">The sequence shown here is derived from an EMBL/GenBank/DDBJ whole genome shotgun (WGS) entry which is preliminary data.</text>
</comment>
<accession>A0A179EYB4</accession>
<reference evidence="8 9" key="1">
    <citation type="journal article" date="2016" name="PLoS Pathog.">
        <title>Biosynthesis of antibiotic leucinostatins in bio-control fungus Purpureocillium lilacinum and their inhibition on phytophthora revealed by genome mining.</title>
        <authorList>
            <person name="Wang G."/>
            <person name="Liu Z."/>
            <person name="Lin R."/>
            <person name="Li E."/>
            <person name="Mao Z."/>
            <person name="Ling J."/>
            <person name="Yang Y."/>
            <person name="Yin W.B."/>
            <person name="Xie B."/>
        </authorList>
    </citation>
    <scope>NUCLEOTIDE SEQUENCE [LARGE SCALE GENOMIC DNA]</scope>
    <source>
        <strain evidence="8">170</strain>
    </source>
</reference>
<evidence type="ECO:0000256" key="4">
    <source>
        <dbReference type="ARBA" id="ARBA00022833"/>
    </source>
</evidence>
<dbReference type="SUPFAM" id="SSF53098">
    <property type="entry name" value="Ribonuclease H-like"/>
    <property type="match status" value="1"/>
</dbReference>
<dbReference type="InterPro" id="IPR008906">
    <property type="entry name" value="HATC_C_dom"/>
</dbReference>
<dbReference type="EMBL" id="LSBJ02000003">
    <property type="protein sequence ID" value="OAQ58171.1"/>
    <property type="molecule type" value="Genomic_DNA"/>
</dbReference>
<evidence type="ECO:0000256" key="3">
    <source>
        <dbReference type="ARBA" id="ARBA00022771"/>
    </source>
</evidence>
<name>A0A179EYB4_METCM</name>
<dbReference type="InterPro" id="IPR052035">
    <property type="entry name" value="ZnF_BED_domain_contain"/>
</dbReference>
<dbReference type="GO" id="GO:0005634">
    <property type="term" value="C:nucleus"/>
    <property type="evidence" value="ECO:0007669"/>
    <property type="project" value="UniProtKB-SubCell"/>
</dbReference>
<feature type="compositionally biased region" description="Basic and acidic residues" evidence="6">
    <location>
        <begin position="373"/>
        <end position="385"/>
    </location>
</feature>
<dbReference type="PANTHER" id="PTHR46481">
    <property type="entry name" value="ZINC FINGER BED DOMAIN-CONTAINING PROTEIN 4"/>
    <property type="match status" value="1"/>
</dbReference>
<feature type="region of interest" description="Disordered" evidence="6">
    <location>
        <begin position="365"/>
        <end position="396"/>
    </location>
</feature>
<sequence>MASQTSETSASWTDSSSIGSFASKLSWNFSSLFYIDYPDQHFPVEPGPKRRKTKGHRAYVCLHCQNPPWSNRVPGNAIHHAETVHRALVRASEAVSDTPSRTFVSDVSTVSLGDIDSYIVRRPSQAALRNSFNKQAYIEALVGLLTRRRLPFSTVEYSELRDLCLACNPAIGDLLISNRKQAMGYINSNYSLYSSQLAENLQATQSKIHISSDLWTSPHRKGVLAICAQWVDDDFKLQKALLGLPECKYNHSGATQAGLIASTLRKFNITAHNLGYYIGDNAASNDTCLAELSKVLRAESGYPHKRRRIRCIGHIIHIALQAFLLARSKEALRAALEAAAGEPGSTMLEEFSQQLHELDPAEIAARSESTAGDEQRREERQERSPRIFKNARGKRAGNNDERFAGWQGIPALAKLHALAVYIRSSAIHNDQWYDAVGKQLGIDNITRWSSWHRVITVALKKKSQIIQFTAEHDNDLEGNTLTRRDWEMLERTLEFLQPFYEATLEAEGDMASISQSLELLDLLLGHCEKWKAHYSQPSNRDDRIVHSINMCWFVLDKYYTITEDIPVYAAALLLDPSKRKSYIEECWPHEWHDGAFAAARSLWEEEYNGNVESHLLEQSFAAPGLSKPEKDTMLSKMRLEVQQKTMAKARGKDDFDSFISEAPIALAEGATPLQWWCSEDVRTVYPRLSRMAIDILSVPAESAEPERTFSGARRTARWDRLRLLVESIEKVECVGNWLREGRIKPSAEGEIGLPCDPEVIEGDI</sequence>
<evidence type="ECO:0000256" key="1">
    <source>
        <dbReference type="ARBA" id="ARBA00004123"/>
    </source>
</evidence>
<evidence type="ECO:0000313" key="9">
    <source>
        <dbReference type="Proteomes" id="UP000078397"/>
    </source>
</evidence>
<evidence type="ECO:0000256" key="5">
    <source>
        <dbReference type="ARBA" id="ARBA00023242"/>
    </source>
</evidence>